<protein>
    <submittedName>
        <fullName evidence="1">Uncharacterized protein</fullName>
    </submittedName>
</protein>
<dbReference type="RefSeq" id="WP_101551506.1">
    <property type="nucleotide sequence ID" value="NZ_DBFBJK010000277.1"/>
</dbReference>
<keyword evidence="2" id="KW-1185">Reference proteome</keyword>
<evidence type="ECO:0000313" key="2">
    <source>
        <dbReference type="Proteomes" id="UP000276301"/>
    </source>
</evidence>
<reference evidence="1 2" key="1">
    <citation type="submission" date="2018-10" db="EMBL/GenBank/DDBJ databases">
        <title>Anaerotruncus faecis sp. nov., isolated from human feces.</title>
        <authorList>
            <person name="Wang Y.-J."/>
        </authorList>
    </citation>
    <scope>NUCLEOTIDE SEQUENCE [LARGE SCALE GENOMIC DNA]</scope>
    <source>
        <strain evidence="1 2">22A2-44</strain>
    </source>
</reference>
<proteinExistence type="predicted"/>
<name>A0A498CW24_9FIRM</name>
<accession>A0A498CW24</accession>
<dbReference type="Proteomes" id="UP000276301">
    <property type="component" value="Unassembled WGS sequence"/>
</dbReference>
<evidence type="ECO:0000313" key="1">
    <source>
        <dbReference type="EMBL" id="RLL12436.1"/>
    </source>
</evidence>
<gene>
    <name evidence="1" type="ORF">D4A47_05540</name>
</gene>
<organism evidence="1 2">
    <name type="scientific">Anaerotruncus massiliensis</name>
    <name type="common">ex Liu et al. 2021</name>
    <dbReference type="NCBI Taxonomy" id="2321404"/>
    <lineage>
        <taxon>Bacteria</taxon>
        <taxon>Bacillati</taxon>
        <taxon>Bacillota</taxon>
        <taxon>Clostridia</taxon>
        <taxon>Eubacteriales</taxon>
        <taxon>Oscillospiraceae</taxon>
        <taxon>Anaerotruncus</taxon>
    </lineage>
</organism>
<sequence>MQNYANGPEIPMGFGMALAENMPAMEYFASLSHEQQQAVIAHTHQIRSKKEMQAYVRSLVEQPPSFY</sequence>
<comment type="caution">
    <text evidence="1">The sequence shown here is derived from an EMBL/GenBank/DDBJ whole genome shotgun (WGS) entry which is preliminary data.</text>
</comment>
<dbReference type="AlphaFoldDB" id="A0A498CW24"/>
<dbReference type="EMBL" id="RCHT01000006">
    <property type="protein sequence ID" value="RLL12436.1"/>
    <property type="molecule type" value="Genomic_DNA"/>
</dbReference>